<dbReference type="Proteomes" id="UP000838412">
    <property type="component" value="Chromosome 13"/>
</dbReference>
<dbReference type="EMBL" id="OV696698">
    <property type="protein sequence ID" value="CAH1242722.1"/>
    <property type="molecule type" value="Genomic_DNA"/>
</dbReference>
<reference evidence="1" key="1">
    <citation type="submission" date="2022-01" db="EMBL/GenBank/DDBJ databases">
        <authorList>
            <person name="Braso-Vives M."/>
        </authorList>
    </citation>
    <scope>NUCLEOTIDE SEQUENCE</scope>
</reference>
<gene>
    <name evidence="1" type="primary">Hypp6964</name>
    <name evidence="1" type="ORF">BLAG_LOCUS5986</name>
</gene>
<keyword evidence="2" id="KW-1185">Reference proteome</keyword>
<name>A0A8J9YVY4_BRALA</name>
<organism evidence="1 2">
    <name type="scientific">Branchiostoma lanceolatum</name>
    <name type="common">Common lancelet</name>
    <name type="synonym">Amphioxus lanceolatum</name>
    <dbReference type="NCBI Taxonomy" id="7740"/>
    <lineage>
        <taxon>Eukaryota</taxon>
        <taxon>Metazoa</taxon>
        <taxon>Chordata</taxon>
        <taxon>Cephalochordata</taxon>
        <taxon>Leptocardii</taxon>
        <taxon>Amphioxiformes</taxon>
        <taxon>Branchiostomatidae</taxon>
        <taxon>Branchiostoma</taxon>
    </lineage>
</organism>
<dbReference type="SUPFAM" id="SSF52200">
    <property type="entry name" value="Toll/Interleukin receptor TIR domain"/>
    <property type="match status" value="1"/>
</dbReference>
<sequence>MNRDTYLTWPGDVRERPLFWRRLRYALGDPLPRPWGHEPQQQAQDPERNILLPELDDQWFGDGDDVPLLPL</sequence>
<accession>A0A8J9YVY4</accession>
<protein>
    <submittedName>
        <fullName evidence="1">Hypp6964 protein</fullName>
    </submittedName>
</protein>
<dbReference type="AlphaFoldDB" id="A0A8J9YVY4"/>
<evidence type="ECO:0000313" key="2">
    <source>
        <dbReference type="Proteomes" id="UP000838412"/>
    </source>
</evidence>
<evidence type="ECO:0000313" key="1">
    <source>
        <dbReference type="EMBL" id="CAH1242722.1"/>
    </source>
</evidence>
<dbReference type="InterPro" id="IPR035897">
    <property type="entry name" value="Toll_tir_struct_dom_sf"/>
</dbReference>
<proteinExistence type="predicted"/>